<evidence type="ECO:0000313" key="2">
    <source>
        <dbReference type="EMBL" id="WOL03800.1"/>
    </source>
</evidence>
<sequence length="252" mass="28074">MKAAMMPAPAPPPPETRRARERTADAERVYVRRQALEAVLENCRKALQLLENPDVGLDPATPDKANAEDPPTMSRQEADEGESPLQSADDDEVCSLLKSKVESPDFLEKIGSIQQSVYQNIHDDNATWNMVTAMDLWEDAHIDGDNDSDRDGYVLVSQEEIVDSIACFMAAYLLSLKQTKELTPHQLQEALCKAFSVKKKKSRLRKAWEGSQVIYNFASWGATAVGVYHNPAILETASVAFWSSCRVISKLF</sequence>
<dbReference type="PANTHER" id="PTHR33874:SF1">
    <property type="entry name" value="RING FINGER PROTEIN"/>
    <property type="match status" value="1"/>
</dbReference>
<feature type="compositionally biased region" description="Basic and acidic residues" evidence="1">
    <location>
        <begin position="15"/>
        <end position="25"/>
    </location>
</feature>
<keyword evidence="3" id="KW-1185">Reference proteome</keyword>
<dbReference type="AlphaFoldDB" id="A0AAQ3K9Z2"/>
<feature type="region of interest" description="Disordered" evidence="1">
    <location>
        <begin position="51"/>
        <end position="90"/>
    </location>
</feature>
<dbReference type="EMBL" id="CP136893">
    <property type="protein sequence ID" value="WOL03800.1"/>
    <property type="molecule type" value="Genomic_DNA"/>
</dbReference>
<reference evidence="2 3" key="1">
    <citation type="submission" date="2023-10" db="EMBL/GenBank/DDBJ databases">
        <title>Chromosome-scale genome assembly provides insights into flower coloration mechanisms of Canna indica.</title>
        <authorList>
            <person name="Li C."/>
        </authorList>
    </citation>
    <scope>NUCLEOTIDE SEQUENCE [LARGE SCALE GENOMIC DNA]</scope>
    <source>
        <tissue evidence="2">Flower</tissue>
    </source>
</reference>
<feature type="region of interest" description="Disordered" evidence="1">
    <location>
        <begin position="1"/>
        <end position="25"/>
    </location>
</feature>
<evidence type="ECO:0008006" key="4">
    <source>
        <dbReference type="Google" id="ProtNLM"/>
    </source>
</evidence>
<dbReference type="PANTHER" id="PTHR33874">
    <property type="entry name" value="RING FINGER PROTEIN"/>
    <property type="match status" value="1"/>
</dbReference>
<proteinExistence type="predicted"/>
<gene>
    <name evidence="2" type="ORF">Cni_G12520</name>
</gene>
<protein>
    <recommendedName>
        <fullName evidence="4">MADS box interactor-like</fullName>
    </recommendedName>
</protein>
<organism evidence="2 3">
    <name type="scientific">Canna indica</name>
    <name type="common">Indian-shot</name>
    <dbReference type="NCBI Taxonomy" id="4628"/>
    <lineage>
        <taxon>Eukaryota</taxon>
        <taxon>Viridiplantae</taxon>
        <taxon>Streptophyta</taxon>
        <taxon>Embryophyta</taxon>
        <taxon>Tracheophyta</taxon>
        <taxon>Spermatophyta</taxon>
        <taxon>Magnoliopsida</taxon>
        <taxon>Liliopsida</taxon>
        <taxon>Zingiberales</taxon>
        <taxon>Cannaceae</taxon>
        <taxon>Canna</taxon>
    </lineage>
</organism>
<name>A0AAQ3K9Z2_9LILI</name>
<evidence type="ECO:0000256" key="1">
    <source>
        <dbReference type="SAM" id="MobiDB-lite"/>
    </source>
</evidence>
<evidence type="ECO:0000313" key="3">
    <source>
        <dbReference type="Proteomes" id="UP001327560"/>
    </source>
</evidence>
<accession>A0AAQ3K9Z2</accession>
<dbReference type="Proteomes" id="UP001327560">
    <property type="component" value="Chromosome 4"/>
</dbReference>